<feature type="compositionally biased region" description="Polar residues" evidence="1">
    <location>
        <begin position="307"/>
        <end position="316"/>
    </location>
</feature>
<dbReference type="EMBL" id="RBWV01000011">
    <property type="protein sequence ID" value="RKS75381.1"/>
    <property type="molecule type" value="Genomic_DNA"/>
</dbReference>
<feature type="region of interest" description="Disordered" evidence="1">
    <location>
        <begin position="282"/>
        <end position="316"/>
    </location>
</feature>
<evidence type="ECO:0000313" key="2">
    <source>
        <dbReference type="EMBL" id="RKS75381.1"/>
    </source>
</evidence>
<evidence type="ECO:0000256" key="1">
    <source>
        <dbReference type="SAM" id="MobiDB-lite"/>
    </source>
</evidence>
<reference evidence="2 3" key="1">
    <citation type="submission" date="2018-10" db="EMBL/GenBank/DDBJ databases">
        <title>Genomic Encyclopedia of Archaeal and Bacterial Type Strains, Phase II (KMG-II): from individual species to whole genera.</title>
        <authorList>
            <person name="Goeker M."/>
        </authorList>
    </citation>
    <scope>NUCLEOTIDE SEQUENCE [LARGE SCALE GENOMIC DNA]</scope>
    <source>
        <strain evidence="2 3">RP-AC37</strain>
    </source>
</reference>
<protein>
    <recommendedName>
        <fullName evidence="4">3-methyladenine DNA glycosylase</fullName>
    </recommendedName>
</protein>
<organism evidence="2 3">
    <name type="scientific">Motilibacter peucedani</name>
    <dbReference type="NCBI Taxonomy" id="598650"/>
    <lineage>
        <taxon>Bacteria</taxon>
        <taxon>Bacillati</taxon>
        <taxon>Actinomycetota</taxon>
        <taxon>Actinomycetes</taxon>
        <taxon>Motilibacterales</taxon>
        <taxon>Motilibacteraceae</taxon>
        <taxon>Motilibacter</taxon>
    </lineage>
</organism>
<gene>
    <name evidence="2" type="ORF">CLV35_1844</name>
</gene>
<keyword evidence="3" id="KW-1185">Reference proteome</keyword>
<dbReference type="AlphaFoldDB" id="A0A420XQ18"/>
<evidence type="ECO:0000313" key="3">
    <source>
        <dbReference type="Proteomes" id="UP000281955"/>
    </source>
</evidence>
<evidence type="ECO:0008006" key="4">
    <source>
        <dbReference type="Google" id="ProtNLM"/>
    </source>
</evidence>
<sequence>MLLDLPTWTARRDAHRRRVDEWVVPAEERARRQEPHPVEDFLFTYYSQRRGALRRWSPGPSVVLADADPAQLGAGFVATTGGAELAPAPERVQRTASWVADLLARTASRPASFGCFGLHEWAMVHGSEQSTVRHSAYPLRLGSAGTTAVVESMPVRCTHFDAFRFFTPSARPLNAVQPTRETQAAMEQGGCLHANMDLYKWAYKLSPWVESELVADCFELARRVRELDMRASPYDLSELGYAPVEIETAAGRAEYAAAQRAFAAEAAALRARLLPAARRLTGSPAAGQCTQGPVGTGRTRERARSATGETSPTESA</sequence>
<comment type="caution">
    <text evidence="2">The sequence shown here is derived from an EMBL/GenBank/DDBJ whole genome shotgun (WGS) entry which is preliminary data.</text>
</comment>
<dbReference type="InParanoid" id="A0A420XQ18"/>
<name>A0A420XQ18_9ACTN</name>
<proteinExistence type="predicted"/>
<dbReference type="Proteomes" id="UP000281955">
    <property type="component" value="Unassembled WGS sequence"/>
</dbReference>
<accession>A0A420XQ18</accession>